<comment type="caution">
    <text evidence="2">The sequence shown here is derived from an EMBL/GenBank/DDBJ whole genome shotgun (WGS) entry which is preliminary data.</text>
</comment>
<dbReference type="PROSITE" id="PS50943">
    <property type="entry name" value="HTH_CROC1"/>
    <property type="match status" value="1"/>
</dbReference>
<dbReference type="Pfam" id="PF19054">
    <property type="entry name" value="DUF5753"/>
    <property type="match status" value="1"/>
</dbReference>
<reference evidence="2 3" key="1">
    <citation type="journal article" date="2019" name="Int. J. Syst. Evol. Microbiol.">
        <title>The Global Catalogue of Microorganisms (GCM) 10K type strain sequencing project: providing services to taxonomists for standard genome sequencing and annotation.</title>
        <authorList>
            <consortium name="The Broad Institute Genomics Platform"/>
            <consortium name="The Broad Institute Genome Sequencing Center for Infectious Disease"/>
            <person name="Wu L."/>
            <person name="Ma J."/>
        </authorList>
    </citation>
    <scope>NUCLEOTIDE SEQUENCE [LARGE SCALE GENOMIC DNA]</scope>
    <source>
        <strain evidence="2 3">JCM 14718</strain>
    </source>
</reference>
<dbReference type="Pfam" id="PF13560">
    <property type="entry name" value="HTH_31"/>
    <property type="match status" value="1"/>
</dbReference>
<sequence>MTTDDQSSTVPRRQLGRELRKAREVAGLTVEAAAAALEWSRPKLWRIEKGTIGMRTLDVKNMCELYGVPKKMRDALMSLAPETRQVAWYHAYSQVPRWFELYIGLEGAAEKIQQYAVELVPGLLQTKDYARAVLLTAPNGGSTDVDQLVEVRLGRQSRLTDKGMSLDLILNEAILRRPVGGPAVMAEQLGNLVSMSELPNVQIRVLQFSAGEHAAMLGSFVILSFPQNMEPQTVYQDGANGAIYHEKPGEVERYKQQFESIDKVALDRYRSHDLIASAAREYESVV</sequence>
<protein>
    <submittedName>
        <fullName evidence="2">Helix-turn-helix transcriptional regulator</fullName>
    </submittedName>
</protein>
<dbReference type="Gene3D" id="1.10.260.40">
    <property type="entry name" value="lambda repressor-like DNA-binding domains"/>
    <property type="match status" value="1"/>
</dbReference>
<dbReference type="InterPro" id="IPR010982">
    <property type="entry name" value="Lambda_DNA-bd_dom_sf"/>
</dbReference>
<name>A0ABN2G393_9ACTN</name>
<dbReference type="SUPFAM" id="SSF47413">
    <property type="entry name" value="lambda repressor-like DNA-binding domains"/>
    <property type="match status" value="1"/>
</dbReference>
<evidence type="ECO:0000313" key="2">
    <source>
        <dbReference type="EMBL" id="GAA1664600.1"/>
    </source>
</evidence>
<feature type="domain" description="HTH cro/C1-type" evidence="1">
    <location>
        <begin position="19"/>
        <end position="73"/>
    </location>
</feature>
<dbReference type="Proteomes" id="UP001500618">
    <property type="component" value="Unassembled WGS sequence"/>
</dbReference>
<evidence type="ECO:0000313" key="3">
    <source>
        <dbReference type="Proteomes" id="UP001500618"/>
    </source>
</evidence>
<dbReference type="EMBL" id="BAAANY010000005">
    <property type="protein sequence ID" value="GAA1664600.1"/>
    <property type="molecule type" value="Genomic_DNA"/>
</dbReference>
<dbReference type="InterPro" id="IPR001387">
    <property type="entry name" value="Cro/C1-type_HTH"/>
</dbReference>
<gene>
    <name evidence="2" type="ORF">GCM10009765_12690</name>
</gene>
<dbReference type="RefSeq" id="WP_344308003.1">
    <property type="nucleotide sequence ID" value="NZ_BAAANY010000005.1"/>
</dbReference>
<organism evidence="2 3">
    <name type="scientific">Fodinicola feengrottensis</name>
    <dbReference type="NCBI Taxonomy" id="435914"/>
    <lineage>
        <taxon>Bacteria</taxon>
        <taxon>Bacillati</taxon>
        <taxon>Actinomycetota</taxon>
        <taxon>Actinomycetes</taxon>
        <taxon>Mycobacteriales</taxon>
        <taxon>Fodinicola</taxon>
    </lineage>
</organism>
<keyword evidence="3" id="KW-1185">Reference proteome</keyword>
<proteinExistence type="predicted"/>
<dbReference type="CDD" id="cd00093">
    <property type="entry name" value="HTH_XRE"/>
    <property type="match status" value="1"/>
</dbReference>
<accession>A0ABN2G393</accession>
<evidence type="ECO:0000259" key="1">
    <source>
        <dbReference type="PROSITE" id="PS50943"/>
    </source>
</evidence>
<dbReference type="InterPro" id="IPR043917">
    <property type="entry name" value="DUF5753"/>
</dbReference>